<dbReference type="Pfam" id="PF00335">
    <property type="entry name" value="Tetraspanin"/>
    <property type="match status" value="1"/>
</dbReference>
<name>A0A0L7L2T2_OPEBR</name>
<feature type="transmembrane region" description="Helical" evidence="5">
    <location>
        <begin position="28"/>
        <end position="51"/>
    </location>
</feature>
<evidence type="ECO:0000256" key="5">
    <source>
        <dbReference type="SAM" id="Phobius"/>
    </source>
</evidence>
<dbReference type="EMBL" id="JTDY01003307">
    <property type="protein sequence ID" value="KOB69767.1"/>
    <property type="molecule type" value="Genomic_DNA"/>
</dbReference>
<evidence type="ECO:0000256" key="4">
    <source>
        <dbReference type="ARBA" id="ARBA00023136"/>
    </source>
</evidence>
<evidence type="ECO:0000256" key="2">
    <source>
        <dbReference type="ARBA" id="ARBA00022692"/>
    </source>
</evidence>
<organism evidence="6 7">
    <name type="scientific">Operophtera brumata</name>
    <name type="common">Winter moth</name>
    <name type="synonym">Phalaena brumata</name>
    <dbReference type="NCBI Taxonomy" id="104452"/>
    <lineage>
        <taxon>Eukaryota</taxon>
        <taxon>Metazoa</taxon>
        <taxon>Ecdysozoa</taxon>
        <taxon>Arthropoda</taxon>
        <taxon>Hexapoda</taxon>
        <taxon>Insecta</taxon>
        <taxon>Pterygota</taxon>
        <taxon>Neoptera</taxon>
        <taxon>Endopterygota</taxon>
        <taxon>Lepidoptera</taxon>
        <taxon>Glossata</taxon>
        <taxon>Ditrysia</taxon>
        <taxon>Geometroidea</taxon>
        <taxon>Geometridae</taxon>
        <taxon>Larentiinae</taxon>
        <taxon>Operophtera</taxon>
    </lineage>
</organism>
<dbReference type="SUPFAM" id="SSF48652">
    <property type="entry name" value="Tetraspanin"/>
    <property type="match status" value="1"/>
</dbReference>
<keyword evidence="4 5" id="KW-0472">Membrane</keyword>
<protein>
    <submittedName>
        <fullName evidence="6">Sperm protein</fullName>
    </submittedName>
</protein>
<dbReference type="STRING" id="104452.A0A0L7L2T2"/>
<feature type="non-terminal residue" evidence="6">
    <location>
        <position position="144"/>
    </location>
</feature>
<keyword evidence="3 5" id="KW-1133">Transmembrane helix</keyword>
<dbReference type="InterPro" id="IPR008952">
    <property type="entry name" value="Tetraspanin_EC2_sf"/>
</dbReference>
<dbReference type="Gene3D" id="1.10.1450.10">
    <property type="entry name" value="Tetraspanin"/>
    <property type="match status" value="1"/>
</dbReference>
<keyword evidence="2 5" id="KW-0812">Transmembrane</keyword>
<keyword evidence="7" id="KW-1185">Reference proteome</keyword>
<evidence type="ECO:0000256" key="1">
    <source>
        <dbReference type="ARBA" id="ARBA00004141"/>
    </source>
</evidence>
<sequence length="144" mass="16630">MAVFQVYGLYQLFKAGLPKREYDVTNGLFYYIWALIIIIIIFLAIMFYSGLQSTIIRAKIKGGITKAMLRYARHLPSKVAIDRLQTHFHCCGRVNYQEWFYIPCADRKFVADNVPYSCCSTDALYPCIHHGITQPGLIYKYDPA</sequence>
<accession>A0A0L7L2T2</accession>
<gene>
    <name evidence="6" type="ORF">OBRU01_17304</name>
</gene>
<dbReference type="GO" id="GO:0016020">
    <property type="term" value="C:membrane"/>
    <property type="evidence" value="ECO:0007669"/>
    <property type="project" value="UniProtKB-SubCell"/>
</dbReference>
<dbReference type="Proteomes" id="UP000037510">
    <property type="component" value="Unassembled WGS sequence"/>
</dbReference>
<evidence type="ECO:0000256" key="3">
    <source>
        <dbReference type="ARBA" id="ARBA00022989"/>
    </source>
</evidence>
<evidence type="ECO:0000313" key="7">
    <source>
        <dbReference type="Proteomes" id="UP000037510"/>
    </source>
</evidence>
<comment type="caution">
    <text evidence="6">The sequence shown here is derived from an EMBL/GenBank/DDBJ whole genome shotgun (WGS) entry which is preliminary data.</text>
</comment>
<comment type="subcellular location">
    <subcellularLocation>
        <location evidence="1">Membrane</location>
        <topology evidence="1">Multi-pass membrane protein</topology>
    </subcellularLocation>
</comment>
<dbReference type="AlphaFoldDB" id="A0A0L7L2T2"/>
<evidence type="ECO:0000313" key="6">
    <source>
        <dbReference type="EMBL" id="KOB69767.1"/>
    </source>
</evidence>
<reference evidence="6 7" key="1">
    <citation type="journal article" date="2015" name="Genome Biol. Evol.">
        <title>The genome of winter moth (Operophtera brumata) provides a genomic perspective on sexual dimorphism and phenology.</title>
        <authorList>
            <person name="Derks M.F."/>
            <person name="Smit S."/>
            <person name="Salis L."/>
            <person name="Schijlen E."/>
            <person name="Bossers A."/>
            <person name="Mateman C."/>
            <person name="Pijl A.S."/>
            <person name="de Ridder D."/>
            <person name="Groenen M.A."/>
            <person name="Visser M.E."/>
            <person name="Megens H.J."/>
        </authorList>
    </citation>
    <scope>NUCLEOTIDE SEQUENCE [LARGE SCALE GENOMIC DNA]</scope>
    <source>
        <strain evidence="6">WM2013NL</strain>
        <tissue evidence="6">Head and thorax</tissue>
    </source>
</reference>
<proteinExistence type="predicted"/>
<dbReference type="InterPro" id="IPR018499">
    <property type="entry name" value="Tetraspanin/Peripherin"/>
</dbReference>